<dbReference type="Pfam" id="PF01061">
    <property type="entry name" value="ABC2_membrane"/>
    <property type="match status" value="1"/>
</dbReference>
<keyword evidence="4 9" id="KW-1003">Cell membrane</keyword>
<dbReference type="RefSeq" id="WP_204636103.1">
    <property type="nucleotide sequence ID" value="NZ_JADIKC010000004.1"/>
</dbReference>
<evidence type="ECO:0000256" key="2">
    <source>
        <dbReference type="ARBA" id="ARBA00007783"/>
    </source>
</evidence>
<feature type="transmembrane region" description="Helical" evidence="9">
    <location>
        <begin position="210"/>
        <end position="231"/>
    </location>
</feature>
<reference evidence="11 12" key="1">
    <citation type="submission" date="2020-10" db="EMBL/GenBank/DDBJ databases">
        <title>Phylogeny of dyella-like bacteria.</title>
        <authorList>
            <person name="Fu J."/>
        </authorList>
    </citation>
    <scope>NUCLEOTIDE SEQUENCE [LARGE SCALE GENOMIC DNA]</scope>
    <source>
        <strain evidence="11 12">THG-B117</strain>
    </source>
</reference>
<feature type="transmembrane region" description="Helical" evidence="9">
    <location>
        <begin position="46"/>
        <end position="72"/>
    </location>
</feature>
<keyword evidence="5 9" id="KW-0812">Transmembrane</keyword>
<keyword evidence="8 9" id="KW-0472">Membrane</keyword>
<keyword evidence="7" id="KW-0762">Sugar transport</keyword>
<keyword evidence="6 9" id="KW-1133">Transmembrane helix</keyword>
<evidence type="ECO:0000256" key="8">
    <source>
        <dbReference type="ARBA" id="ARBA00023136"/>
    </source>
</evidence>
<keyword evidence="3 9" id="KW-0813">Transport</keyword>
<dbReference type="PANTHER" id="PTHR30413:SF10">
    <property type="entry name" value="CAPSULE POLYSACCHARIDE EXPORT INNER-MEMBRANE PROTEIN CTRC"/>
    <property type="match status" value="1"/>
</dbReference>
<gene>
    <name evidence="11" type="ORF">ISP20_10810</name>
</gene>
<sequence>MAFNDLRGRFARSMLGFAWILVSFAIWAAGVGLIYAQLFQLDTKTFVPFLTIGFALWGFISSSFVESSGAFINAAGYVKQFNLPKQTYIYRSVLSQAITLSMSLVVCFIILAILGALTFQGVVFAIPGVLLLIVAAVLHAFLSAYITPYLRDFPHAMSSLLNVLFFVTPIIFPADMLAKKGLGHVYQYNPFYYLLEMVREPLLHGTMPDASIWTGAIAYVVGFGILVLLVCRHLDKRLVYAL</sequence>
<dbReference type="InterPro" id="IPR047817">
    <property type="entry name" value="ABC2_TM_bact-type"/>
</dbReference>
<evidence type="ECO:0000256" key="6">
    <source>
        <dbReference type="ARBA" id="ARBA00022989"/>
    </source>
</evidence>
<evidence type="ECO:0000256" key="5">
    <source>
        <dbReference type="ARBA" id="ARBA00022692"/>
    </source>
</evidence>
<evidence type="ECO:0000256" key="9">
    <source>
        <dbReference type="RuleBase" id="RU361157"/>
    </source>
</evidence>
<keyword evidence="12" id="KW-1185">Reference proteome</keyword>
<comment type="caution">
    <text evidence="9">Lacks conserved residue(s) required for the propagation of feature annotation.</text>
</comment>
<proteinExistence type="inferred from homology"/>
<organism evidence="11 12">
    <name type="scientific">Dyella kyungheensis</name>
    <dbReference type="NCBI Taxonomy" id="1242174"/>
    <lineage>
        <taxon>Bacteria</taxon>
        <taxon>Pseudomonadati</taxon>
        <taxon>Pseudomonadota</taxon>
        <taxon>Gammaproteobacteria</taxon>
        <taxon>Lysobacterales</taxon>
        <taxon>Rhodanobacteraceae</taxon>
        <taxon>Dyella</taxon>
    </lineage>
</organism>
<evidence type="ECO:0000256" key="7">
    <source>
        <dbReference type="ARBA" id="ARBA00023047"/>
    </source>
</evidence>
<evidence type="ECO:0000256" key="3">
    <source>
        <dbReference type="ARBA" id="ARBA00022448"/>
    </source>
</evidence>
<dbReference type="InterPro" id="IPR013525">
    <property type="entry name" value="ABC2_TM"/>
</dbReference>
<feature type="transmembrane region" description="Helical" evidence="9">
    <location>
        <begin position="153"/>
        <end position="172"/>
    </location>
</feature>
<keyword evidence="7" id="KW-0625">Polysaccharide transport</keyword>
<dbReference type="EMBL" id="JADIKC010000004">
    <property type="protein sequence ID" value="MBM7121645.1"/>
    <property type="molecule type" value="Genomic_DNA"/>
</dbReference>
<dbReference type="Proteomes" id="UP001430065">
    <property type="component" value="Unassembled WGS sequence"/>
</dbReference>
<evidence type="ECO:0000313" key="12">
    <source>
        <dbReference type="Proteomes" id="UP001430065"/>
    </source>
</evidence>
<comment type="subcellular location">
    <subcellularLocation>
        <location evidence="9">Cell inner membrane</location>
        <topology evidence="9">Multi-pass membrane protein</topology>
    </subcellularLocation>
    <subcellularLocation>
        <location evidence="1">Cell membrane</location>
        <topology evidence="1">Multi-pass membrane protein</topology>
    </subcellularLocation>
</comment>
<accession>A0ABS2JTP9</accession>
<evidence type="ECO:0000256" key="1">
    <source>
        <dbReference type="ARBA" id="ARBA00004651"/>
    </source>
</evidence>
<feature type="transmembrane region" description="Helical" evidence="9">
    <location>
        <begin position="123"/>
        <end position="146"/>
    </location>
</feature>
<feature type="transmembrane region" description="Helical" evidence="9">
    <location>
        <begin position="93"/>
        <end position="117"/>
    </location>
</feature>
<name>A0ABS2JTP9_9GAMM</name>
<feature type="domain" description="ABC transmembrane type-2" evidence="10">
    <location>
        <begin position="15"/>
        <end position="238"/>
    </location>
</feature>
<comment type="similarity">
    <text evidence="2 9">Belongs to the ABC-2 integral membrane protein family.</text>
</comment>
<dbReference type="PANTHER" id="PTHR30413">
    <property type="entry name" value="INNER MEMBRANE TRANSPORT PERMEASE"/>
    <property type="match status" value="1"/>
</dbReference>
<evidence type="ECO:0000259" key="10">
    <source>
        <dbReference type="PROSITE" id="PS51012"/>
    </source>
</evidence>
<evidence type="ECO:0000256" key="4">
    <source>
        <dbReference type="ARBA" id="ARBA00022475"/>
    </source>
</evidence>
<protein>
    <recommendedName>
        <fullName evidence="9">Transport permease protein</fullName>
    </recommendedName>
</protein>
<comment type="caution">
    <text evidence="11">The sequence shown here is derived from an EMBL/GenBank/DDBJ whole genome shotgun (WGS) entry which is preliminary data.</text>
</comment>
<evidence type="ECO:0000313" key="11">
    <source>
        <dbReference type="EMBL" id="MBM7121645.1"/>
    </source>
</evidence>
<dbReference type="PROSITE" id="PS51012">
    <property type="entry name" value="ABC_TM2"/>
    <property type="match status" value="1"/>
</dbReference>